<evidence type="ECO:0000313" key="2">
    <source>
        <dbReference type="EMBL" id="RUR01712.1"/>
    </source>
</evidence>
<proteinExistence type="predicted"/>
<reference evidence="2 3" key="1">
    <citation type="submission" date="2018-12" db="EMBL/GenBank/DDBJ databases">
        <authorList>
            <person name="Li F."/>
        </authorList>
    </citation>
    <scope>NUCLEOTIDE SEQUENCE [LARGE SCALE GENOMIC DNA]</scope>
    <source>
        <strain evidence="2 3">EGI 6500705</strain>
    </source>
</reference>
<dbReference type="RefSeq" id="WP_127049518.1">
    <property type="nucleotide sequence ID" value="NZ_RZGZ01000002.1"/>
</dbReference>
<gene>
    <name evidence="2" type="ORF">ELQ94_09610</name>
</gene>
<accession>A0A3S0XBS1</accession>
<dbReference type="AlphaFoldDB" id="A0A3S0XBS1"/>
<keyword evidence="3" id="KW-1185">Reference proteome</keyword>
<dbReference type="EMBL" id="RZGZ01000002">
    <property type="protein sequence ID" value="RUR01712.1"/>
    <property type="molecule type" value="Genomic_DNA"/>
</dbReference>
<feature type="compositionally biased region" description="Basic and acidic residues" evidence="1">
    <location>
        <begin position="40"/>
        <end position="56"/>
    </location>
</feature>
<feature type="compositionally biased region" description="Acidic residues" evidence="1">
    <location>
        <begin position="57"/>
        <end position="68"/>
    </location>
</feature>
<dbReference type="Proteomes" id="UP000274909">
    <property type="component" value="Unassembled WGS sequence"/>
</dbReference>
<feature type="compositionally biased region" description="Basic and acidic residues" evidence="1">
    <location>
        <begin position="1"/>
        <end position="14"/>
    </location>
</feature>
<name>A0A3S0XBS1_9MICO</name>
<protein>
    <submittedName>
        <fullName evidence="2">Uncharacterized protein</fullName>
    </submittedName>
</protein>
<evidence type="ECO:0000256" key="1">
    <source>
        <dbReference type="SAM" id="MobiDB-lite"/>
    </source>
</evidence>
<evidence type="ECO:0000313" key="3">
    <source>
        <dbReference type="Proteomes" id="UP000274909"/>
    </source>
</evidence>
<organism evidence="2 3">
    <name type="scientific">Labedella endophytica</name>
    <dbReference type="NCBI Taxonomy" id="1523160"/>
    <lineage>
        <taxon>Bacteria</taxon>
        <taxon>Bacillati</taxon>
        <taxon>Actinomycetota</taxon>
        <taxon>Actinomycetes</taxon>
        <taxon>Micrococcales</taxon>
        <taxon>Microbacteriaceae</taxon>
        <taxon>Labedella</taxon>
    </lineage>
</organism>
<comment type="caution">
    <text evidence="2">The sequence shown here is derived from an EMBL/GenBank/DDBJ whole genome shotgun (WGS) entry which is preliminary data.</text>
</comment>
<sequence length="68" mass="6954">MTDLTAENHPRADGGSHGAGGTSDDDINAQLDVDLAEAIEADRFGSAEPSVEHSEFDEGLDPAGDADA</sequence>
<feature type="region of interest" description="Disordered" evidence="1">
    <location>
        <begin position="1"/>
        <end position="68"/>
    </location>
</feature>